<evidence type="ECO:0000256" key="1">
    <source>
        <dbReference type="ARBA" id="ARBA00022729"/>
    </source>
</evidence>
<gene>
    <name evidence="3" type="ORF">J2X15_000127</name>
</gene>
<accession>A0ABU1ZJX2</accession>
<comment type="caution">
    <text evidence="3">The sequence shown here is derived from an EMBL/GenBank/DDBJ whole genome shotgun (WGS) entry which is preliminary data.</text>
</comment>
<dbReference type="InterPro" id="IPR006059">
    <property type="entry name" value="SBP"/>
</dbReference>
<dbReference type="Gene3D" id="3.40.190.10">
    <property type="entry name" value="Periplasmic binding protein-like II"/>
    <property type="match status" value="2"/>
</dbReference>
<keyword evidence="1 2" id="KW-0732">Signal</keyword>
<evidence type="ECO:0000313" key="3">
    <source>
        <dbReference type="EMBL" id="MDR7304861.1"/>
    </source>
</evidence>
<feature type="chain" id="PRO_5047533281" evidence="2">
    <location>
        <begin position="19"/>
        <end position="356"/>
    </location>
</feature>
<evidence type="ECO:0000313" key="4">
    <source>
        <dbReference type="Proteomes" id="UP001268089"/>
    </source>
</evidence>
<organism evidence="3 4">
    <name type="scientific">Rhodoferax saidenbachensis</name>
    <dbReference type="NCBI Taxonomy" id="1484693"/>
    <lineage>
        <taxon>Bacteria</taxon>
        <taxon>Pseudomonadati</taxon>
        <taxon>Pseudomonadota</taxon>
        <taxon>Betaproteobacteria</taxon>
        <taxon>Burkholderiales</taxon>
        <taxon>Comamonadaceae</taxon>
        <taxon>Rhodoferax</taxon>
    </lineage>
</organism>
<dbReference type="SUPFAM" id="SSF53850">
    <property type="entry name" value="Periplasmic binding protein-like II"/>
    <property type="match status" value="1"/>
</dbReference>
<protein>
    <submittedName>
        <fullName evidence="3">Spermidine/putrescine transport system substrate-binding protein</fullName>
    </submittedName>
</protein>
<keyword evidence="4" id="KW-1185">Reference proteome</keyword>
<evidence type="ECO:0000256" key="2">
    <source>
        <dbReference type="SAM" id="SignalP"/>
    </source>
</evidence>
<dbReference type="EMBL" id="JAVDXO010000001">
    <property type="protein sequence ID" value="MDR7304861.1"/>
    <property type="molecule type" value="Genomic_DNA"/>
</dbReference>
<dbReference type="CDD" id="cd13589">
    <property type="entry name" value="PBP2_polyamine_RpCGA009"/>
    <property type="match status" value="1"/>
</dbReference>
<proteinExistence type="predicted"/>
<dbReference type="Proteomes" id="UP001268089">
    <property type="component" value="Unassembled WGS sequence"/>
</dbReference>
<dbReference type="PANTHER" id="PTHR30222:SF2">
    <property type="entry name" value="ABC TRANSPORTER SUBSTRATE-BINDING PROTEIN"/>
    <property type="match status" value="1"/>
</dbReference>
<dbReference type="Pfam" id="PF13416">
    <property type="entry name" value="SBP_bac_8"/>
    <property type="match status" value="1"/>
</dbReference>
<dbReference type="PANTHER" id="PTHR30222">
    <property type="entry name" value="SPERMIDINE/PUTRESCINE-BINDING PERIPLASMIC PROTEIN"/>
    <property type="match status" value="1"/>
</dbReference>
<feature type="signal peptide" evidence="2">
    <location>
        <begin position="1"/>
        <end position="18"/>
    </location>
</feature>
<name>A0ABU1ZJX2_9BURK</name>
<dbReference type="RefSeq" id="WP_310338382.1">
    <property type="nucleotide sequence ID" value="NZ_JAVDXO010000001.1"/>
</dbReference>
<sequence>MPSKLILLTVLLCCPAWGQGLTVANFGGANGKAQSTAFLKPFAREQKTEVVGVEYSGGLDAIRRMVQDKKITWDVVEVESTDLKTGCESGLFEQIDRSTLPHASLLLPGAVQDCGVGAFVWSTVMAFDGSRFKEAPRKWADFWDMQRFPGKRGLRKGARYNLEIALMADGVSRRDVYAMLGTDEGVTRALKKLEQLSPHIVWWESGAQPPQRLASGEVSMSTAFNGRIAAAVKDGATQLGIVWADAIYELDYWAIVKGTPKLKLAQTFVSYATSEEPQLAFSREIPYGPTHMGAIMRDDSSRSRNATAIPYAVDLSMAGSDIPSAPSNLRRSLPFDANFWIQNGNAIEKRFSQRMK</sequence>
<reference evidence="3 4" key="1">
    <citation type="submission" date="2023-07" db="EMBL/GenBank/DDBJ databases">
        <title>Sorghum-associated microbial communities from plants grown in Nebraska, USA.</title>
        <authorList>
            <person name="Schachtman D."/>
        </authorList>
    </citation>
    <scope>NUCLEOTIDE SEQUENCE [LARGE SCALE GENOMIC DNA]</scope>
    <source>
        <strain evidence="3 4">BE308</strain>
    </source>
</reference>